<evidence type="ECO:0000256" key="3">
    <source>
        <dbReference type="ARBA" id="ARBA00022837"/>
    </source>
</evidence>
<comment type="caution">
    <text evidence="6">The sequence shown here is derived from an EMBL/GenBank/DDBJ whole genome shotgun (WGS) entry which is preliminary data.</text>
</comment>
<evidence type="ECO:0000256" key="4">
    <source>
        <dbReference type="SAM" id="Coils"/>
    </source>
</evidence>
<feature type="domain" description="EF-hand" evidence="5">
    <location>
        <begin position="91"/>
        <end position="126"/>
    </location>
</feature>
<dbReference type="Pfam" id="PF13499">
    <property type="entry name" value="EF-hand_7"/>
    <property type="match status" value="2"/>
</dbReference>
<keyword evidence="7" id="KW-1185">Reference proteome</keyword>
<dbReference type="InterPro" id="IPR002048">
    <property type="entry name" value="EF_hand_dom"/>
</dbReference>
<evidence type="ECO:0000256" key="1">
    <source>
        <dbReference type="ARBA" id="ARBA00022723"/>
    </source>
</evidence>
<reference evidence="6 7" key="1">
    <citation type="submission" date="2024-04" db="EMBL/GenBank/DDBJ databases">
        <title>Tritrichomonas musculus Genome.</title>
        <authorList>
            <person name="Alves-Ferreira E."/>
            <person name="Grigg M."/>
            <person name="Lorenzi H."/>
            <person name="Galac M."/>
        </authorList>
    </citation>
    <scope>NUCLEOTIDE SEQUENCE [LARGE SCALE GENOMIC DNA]</scope>
    <source>
        <strain evidence="6 7">EAF2021</strain>
    </source>
</reference>
<keyword evidence="3" id="KW-0106">Calcium</keyword>
<keyword evidence="1" id="KW-0479">Metal-binding</keyword>
<evidence type="ECO:0000259" key="5">
    <source>
        <dbReference type="PROSITE" id="PS50222"/>
    </source>
</evidence>
<feature type="coiled-coil region" evidence="4">
    <location>
        <begin position="7"/>
        <end position="34"/>
    </location>
</feature>
<proteinExistence type="predicted"/>
<dbReference type="CDD" id="cd00051">
    <property type="entry name" value="EFh"/>
    <property type="match status" value="1"/>
</dbReference>
<accession>A0ABR2L401</accession>
<dbReference type="SUPFAM" id="SSF47473">
    <property type="entry name" value="EF-hand"/>
    <property type="match status" value="1"/>
</dbReference>
<dbReference type="PROSITE" id="PS50222">
    <property type="entry name" value="EF_HAND_2"/>
    <property type="match status" value="4"/>
</dbReference>
<name>A0ABR2L401_9EUKA</name>
<evidence type="ECO:0000313" key="7">
    <source>
        <dbReference type="Proteomes" id="UP001470230"/>
    </source>
</evidence>
<dbReference type="InterPro" id="IPR011992">
    <property type="entry name" value="EF-hand-dom_pair"/>
</dbReference>
<dbReference type="InterPro" id="IPR018247">
    <property type="entry name" value="EF_Hand_1_Ca_BS"/>
</dbReference>
<feature type="domain" description="EF-hand" evidence="5">
    <location>
        <begin position="128"/>
        <end position="159"/>
    </location>
</feature>
<dbReference type="Proteomes" id="UP001470230">
    <property type="component" value="Unassembled WGS sequence"/>
</dbReference>
<organism evidence="6 7">
    <name type="scientific">Tritrichomonas musculus</name>
    <dbReference type="NCBI Taxonomy" id="1915356"/>
    <lineage>
        <taxon>Eukaryota</taxon>
        <taxon>Metamonada</taxon>
        <taxon>Parabasalia</taxon>
        <taxon>Tritrichomonadida</taxon>
        <taxon>Tritrichomonadidae</taxon>
        <taxon>Tritrichomonas</taxon>
    </lineage>
</organism>
<gene>
    <name evidence="6" type="ORF">M9Y10_015401</name>
</gene>
<keyword evidence="4" id="KW-0175">Coiled coil</keyword>
<feature type="domain" description="EF-hand" evidence="5">
    <location>
        <begin position="61"/>
        <end position="88"/>
    </location>
</feature>
<dbReference type="PANTHER" id="PTHR45942">
    <property type="entry name" value="PROTEIN PHOSPATASE 3 REGULATORY SUBUNIT B ALPHA ISOFORM TYPE 1"/>
    <property type="match status" value="1"/>
</dbReference>
<sequence length="159" mass="18139">MPPKRVKSKKAKSKKLTKKQLEQLKQEFDSIDTDHSGELDLNELIKFMDLNGFQSEFANVAVKIFDIDGNGQISFDEFVNFAKALARLEVEPDLLHKMLFEVLDKDKSGDLDSEEIHSFFNCFSSEPITDEDVINIIENLDEDGDGKLSYTELMKAFLP</sequence>
<evidence type="ECO:0000313" key="6">
    <source>
        <dbReference type="EMBL" id="KAK8897452.1"/>
    </source>
</evidence>
<feature type="domain" description="EF-hand" evidence="5">
    <location>
        <begin position="19"/>
        <end position="54"/>
    </location>
</feature>
<dbReference type="SMART" id="SM00054">
    <property type="entry name" value="EFh"/>
    <property type="match status" value="4"/>
</dbReference>
<protein>
    <recommendedName>
        <fullName evidence="5">EF-hand domain-containing protein</fullName>
    </recommendedName>
</protein>
<evidence type="ECO:0000256" key="2">
    <source>
        <dbReference type="ARBA" id="ARBA00022737"/>
    </source>
</evidence>
<dbReference type="PROSITE" id="PS00018">
    <property type="entry name" value="EF_HAND_1"/>
    <property type="match status" value="4"/>
</dbReference>
<keyword evidence="2" id="KW-0677">Repeat</keyword>
<dbReference type="Gene3D" id="1.10.238.10">
    <property type="entry name" value="EF-hand"/>
    <property type="match status" value="2"/>
</dbReference>
<dbReference type="EMBL" id="JAPFFF010000002">
    <property type="protein sequence ID" value="KAK8897452.1"/>
    <property type="molecule type" value="Genomic_DNA"/>
</dbReference>